<dbReference type="InterPro" id="IPR047155">
    <property type="entry name" value="COMMD4/6/7/8"/>
</dbReference>
<sequence>MEDREKNMLSSTNKSIIGIPYLLRRSPVGGVSPTFASSSTRMATGRLLCGYLCPSVESPVGHPVAVERLGGLHGEFVHLARMPTPIYSANECKHSDVHVKKTDLAWAQTKKLTKMRFRFLGDGDCPDWLLAEINTLSRMTSIKMKMLGQAVAKYLTEGELNEEKVKKITQDAKLDVSDAKAIVAALELIFTSSARYGVSAADLSSELQQLGLPREHSTAVARLHTDHCLQITSVLSSQSLRVSRLSSIDVLPCDSSSPVSAVTLKLKKVNGKEEDSTINISKDDVQVLLKELKRARALMENL</sequence>
<accession>A0A4S2JGL6</accession>
<dbReference type="PANTHER" id="PTHR16231:SF4">
    <property type="entry name" value="COMM DOMAIN-CONTAINING PROTEIN 4"/>
    <property type="match status" value="1"/>
</dbReference>
<dbReference type="Proteomes" id="UP000310200">
    <property type="component" value="Unassembled WGS sequence"/>
</dbReference>
<evidence type="ECO:0000313" key="1">
    <source>
        <dbReference type="EMBL" id="TGZ35071.1"/>
    </source>
</evidence>
<dbReference type="STRING" id="300112.A0A4S2JGL6"/>
<reference evidence="1 2" key="1">
    <citation type="journal article" date="2019" name="Philos. Trans. R. Soc. Lond., B, Biol. Sci.">
        <title>Ant behaviour and brain gene expression of defending hosts depend on the ecological success of the intruding social parasite.</title>
        <authorList>
            <person name="Kaur R."/>
            <person name="Stoldt M."/>
            <person name="Jongepier E."/>
            <person name="Feldmeyer B."/>
            <person name="Menzel F."/>
            <person name="Bornberg-Bauer E."/>
            <person name="Foitzik S."/>
        </authorList>
    </citation>
    <scope>NUCLEOTIDE SEQUENCE [LARGE SCALE GENOMIC DNA]</scope>
    <source>
        <tissue evidence="1">Whole body</tissue>
    </source>
</reference>
<comment type="caution">
    <text evidence="1">The sequence shown here is derived from an EMBL/GenBank/DDBJ whole genome shotgun (WGS) entry which is preliminary data.</text>
</comment>
<dbReference type="PANTHER" id="PTHR16231">
    <property type="entry name" value="COMM DOMAIN-CONTAINING PROTEIN 4-8 FAMILY MEMBER"/>
    <property type="match status" value="1"/>
</dbReference>
<dbReference type="EMBL" id="QBLH01003719">
    <property type="protein sequence ID" value="TGZ35071.1"/>
    <property type="molecule type" value="Genomic_DNA"/>
</dbReference>
<gene>
    <name evidence="1" type="ORF">DBV15_08991</name>
</gene>
<organism evidence="1 2">
    <name type="scientific">Temnothorax longispinosus</name>
    <dbReference type="NCBI Taxonomy" id="300112"/>
    <lineage>
        <taxon>Eukaryota</taxon>
        <taxon>Metazoa</taxon>
        <taxon>Ecdysozoa</taxon>
        <taxon>Arthropoda</taxon>
        <taxon>Hexapoda</taxon>
        <taxon>Insecta</taxon>
        <taxon>Pterygota</taxon>
        <taxon>Neoptera</taxon>
        <taxon>Endopterygota</taxon>
        <taxon>Hymenoptera</taxon>
        <taxon>Apocrita</taxon>
        <taxon>Aculeata</taxon>
        <taxon>Formicoidea</taxon>
        <taxon>Formicidae</taxon>
        <taxon>Myrmicinae</taxon>
        <taxon>Temnothorax</taxon>
    </lineage>
</organism>
<dbReference type="Pfam" id="PF21672">
    <property type="entry name" value="COMM_HN"/>
    <property type="match status" value="1"/>
</dbReference>
<dbReference type="AlphaFoldDB" id="A0A4S2JGL6"/>
<proteinExistence type="predicted"/>
<protein>
    <submittedName>
        <fullName evidence="1">Uncharacterized protein</fullName>
    </submittedName>
</protein>
<keyword evidence="2" id="KW-1185">Reference proteome</keyword>
<evidence type="ECO:0000313" key="2">
    <source>
        <dbReference type="Proteomes" id="UP000310200"/>
    </source>
</evidence>
<name>A0A4S2JGL6_9HYME</name>